<comment type="caution">
    <text evidence="6">The sequence shown here is derived from an EMBL/GenBank/DDBJ whole genome shotgun (WGS) entry which is preliminary data.</text>
</comment>
<dbReference type="PANTHER" id="PTHR30126">
    <property type="entry name" value="HTH-TYPE TRANSCRIPTIONAL REGULATOR"/>
    <property type="match status" value="1"/>
</dbReference>
<keyword evidence="7" id="KW-1185">Reference proteome</keyword>
<name>A0ABR9ZSX4_9FIRM</name>
<organism evidence="6 7">
    <name type="scientific">Fusibacter ferrireducens</name>
    <dbReference type="NCBI Taxonomy" id="2785058"/>
    <lineage>
        <taxon>Bacteria</taxon>
        <taxon>Bacillati</taxon>
        <taxon>Bacillota</taxon>
        <taxon>Clostridia</taxon>
        <taxon>Eubacteriales</taxon>
        <taxon>Eubacteriales Family XII. Incertae Sedis</taxon>
        <taxon>Fusibacter</taxon>
    </lineage>
</organism>
<dbReference type="Gene3D" id="3.40.190.290">
    <property type="match status" value="1"/>
</dbReference>
<dbReference type="Proteomes" id="UP000614200">
    <property type="component" value="Unassembled WGS sequence"/>
</dbReference>
<reference evidence="6 7" key="1">
    <citation type="submission" date="2020-11" db="EMBL/GenBank/DDBJ databases">
        <title>Fusibacter basophilias sp. nov.</title>
        <authorList>
            <person name="Qiu D."/>
        </authorList>
    </citation>
    <scope>NUCLEOTIDE SEQUENCE [LARGE SCALE GENOMIC DNA]</scope>
    <source>
        <strain evidence="6 7">Q10-2</strain>
    </source>
</reference>
<comment type="similarity">
    <text evidence="1">Belongs to the LysR transcriptional regulatory family.</text>
</comment>
<keyword evidence="4" id="KW-0804">Transcription</keyword>
<dbReference type="Pfam" id="PF03466">
    <property type="entry name" value="LysR_substrate"/>
    <property type="match status" value="1"/>
</dbReference>
<evidence type="ECO:0000313" key="7">
    <source>
        <dbReference type="Proteomes" id="UP000614200"/>
    </source>
</evidence>
<evidence type="ECO:0000256" key="1">
    <source>
        <dbReference type="ARBA" id="ARBA00009437"/>
    </source>
</evidence>
<dbReference type="SUPFAM" id="SSF46785">
    <property type="entry name" value="Winged helix' DNA-binding domain"/>
    <property type="match status" value="1"/>
</dbReference>
<accession>A0ABR9ZSX4</accession>
<evidence type="ECO:0000256" key="4">
    <source>
        <dbReference type="ARBA" id="ARBA00023163"/>
    </source>
</evidence>
<dbReference type="Pfam" id="PF00126">
    <property type="entry name" value="HTH_1"/>
    <property type="match status" value="1"/>
</dbReference>
<gene>
    <name evidence="6" type="ORF">ISU02_10010</name>
</gene>
<evidence type="ECO:0000256" key="2">
    <source>
        <dbReference type="ARBA" id="ARBA00023015"/>
    </source>
</evidence>
<dbReference type="RefSeq" id="WP_194701684.1">
    <property type="nucleotide sequence ID" value="NZ_JADKNH010000005.1"/>
</dbReference>
<keyword evidence="2" id="KW-0805">Transcription regulation</keyword>
<proteinExistence type="inferred from homology"/>
<dbReference type="EMBL" id="JADKNH010000005">
    <property type="protein sequence ID" value="MBF4693456.1"/>
    <property type="molecule type" value="Genomic_DNA"/>
</dbReference>
<dbReference type="InterPro" id="IPR036388">
    <property type="entry name" value="WH-like_DNA-bd_sf"/>
</dbReference>
<dbReference type="InterPro" id="IPR005119">
    <property type="entry name" value="LysR_subst-bd"/>
</dbReference>
<dbReference type="PANTHER" id="PTHR30126:SF40">
    <property type="entry name" value="HTH-TYPE TRANSCRIPTIONAL REGULATOR GLTR"/>
    <property type="match status" value="1"/>
</dbReference>
<dbReference type="Gene3D" id="1.10.10.10">
    <property type="entry name" value="Winged helix-like DNA-binding domain superfamily/Winged helix DNA-binding domain"/>
    <property type="match status" value="1"/>
</dbReference>
<evidence type="ECO:0000256" key="3">
    <source>
        <dbReference type="ARBA" id="ARBA00023125"/>
    </source>
</evidence>
<keyword evidence="3" id="KW-0238">DNA-binding</keyword>
<dbReference type="CDD" id="cd05466">
    <property type="entry name" value="PBP2_LTTR_substrate"/>
    <property type="match status" value="1"/>
</dbReference>
<dbReference type="SUPFAM" id="SSF53850">
    <property type="entry name" value="Periplasmic binding protein-like II"/>
    <property type="match status" value="1"/>
</dbReference>
<dbReference type="InterPro" id="IPR000847">
    <property type="entry name" value="LysR_HTH_N"/>
</dbReference>
<dbReference type="PRINTS" id="PR00039">
    <property type="entry name" value="HTHLYSR"/>
</dbReference>
<dbReference type="PROSITE" id="PS50931">
    <property type="entry name" value="HTH_LYSR"/>
    <property type="match status" value="1"/>
</dbReference>
<protein>
    <submittedName>
        <fullName evidence="6">LysR family transcriptional regulator</fullName>
    </submittedName>
</protein>
<dbReference type="InterPro" id="IPR036390">
    <property type="entry name" value="WH_DNA-bd_sf"/>
</dbReference>
<sequence length="299" mass="34421">MTHLEIDAFLAVIQYGSITKAAEALFVTQPALSRRIKVLEKELGYELFLRQKGIRSVEITDSGRHFIPIAEQWKHLWMESLNVPIKDNSIILNVSSLDSVSTYIMPWVCQSFLRNAPGMNLTIRTLHSFEAYEQLENGLIDLAFISDQMFSRHIETIPAYEEEMLFVCSESAAYPQVVHPSDLDASKQIKLPWNPEYEMWHEYWFGSAVKPRVFLDKMSLMEHFLILEESWAIVPASAATQLSLSEKIKIHQIKDGPTDKRIYYLLGRKRKMDATHKFLEALDAYIATQSGIQPLLKLK</sequence>
<feature type="domain" description="HTH lysR-type" evidence="5">
    <location>
        <begin position="1"/>
        <end position="60"/>
    </location>
</feature>
<evidence type="ECO:0000313" key="6">
    <source>
        <dbReference type="EMBL" id="MBF4693456.1"/>
    </source>
</evidence>
<evidence type="ECO:0000259" key="5">
    <source>
        <dbReference type="PROSITE" id="PS50931"/>
    </source>
</evidence>